<feature type="domain" description="Pyrrolo-quinoline quinone repeat" evidence="1">
    <location>
        <begin position="378"/>
        <end position="441"/>
    </location>
</feature>
<evidence type="ECO:0000313" key="2">
    <source>
        <dbReference type="EMBL" id="ETX16502.1"/>
    </source>
</evidence>
<dbReference type="PANTHER" id="PTHR34512">
    <property type="entry name" value="CELL SURFACE PROTEIN"/>
    <property type="match status" value="1"/>
</dbReference>
<proteinExistence type="predicted"/>
<protein>
    <submittedName>
        <fullName evidence="2">Quinoprotein</fullName>
    </submittedName>
</protein>
<dbReference type="InterPro" id="IPR015943">
    <property type="entry name" value="WD40/YVTN_repeat-like_dom_sf"/>
</dbReference>
<dbReference type="Pfam" id="PF13360">
    <property type="entry name" value="PQQ_2"/>
    <property type="match status" value="2"/>
</dbReference>
<dbReference type="Gene3D" id="2.130.10.10">
    <property type="entry name" value="YVTN repeat-like/Quinoprotein amine dehydrogenase"/>
    <property type="match status" value="1"/>
</dbReference>
<reference evidence="2 3" key="1">
    <citation type="submission" date="2014-01" db="EMBL/GenBank/DDBJ databases">
        <title>Roseivivax halodurans JCM 10272 Genome Sequencing.</title>
        <authorList>
            <person name="Lai Q."/>
            <person name="Li G."/>
            <person name="Shao Z."/>
        </authorList>
    </citation>
    <scope>NUCLEOTIDE SEQUENCE [LARGE SCALE GENOMIC DNA]</scope>
    <source>
        <strain evidence="2 3">JCM 10272</strain>
    </source>
</reference>
<dbReference type="EMBL" id="JALZ01000001">
    <property type="protein sequence ID" value="ETX16502.1"/>
    <property type="molecule type" value="Genomic_DNA"/>
</dbReference>
<evidence type="ECO:0000259" key="1">
    <source>
        <dbReference type="Pfam" id="PF13360"/>
    </source>
</evidence>
<dbReference type="AlphaFoldDB" id="X7EKS0"/>
<dbReference type="PROSITE" id="PS51257">
    <property type="entry name" value="PROKAR_LIPOPROTEIN"/>
    <property type="match status" value="1"/>
</dbReference>
<dbReference type="STRING" id="1449350.OCH239_01360"/>
<dbReference type="Proteomes" id="UP000022447">
    <property type="component" value="Unassembled WGS sequence"/>
</dbReference>
<accession>X7EKS0</accession>
<dbReference type="InterPro" id="IPR011047">
    <property type="entry name" value="Quinoprotein_ADH-like_sf"/>
</dbReference>
<feature type="domain" description="Pyrrolo-quinoline quinone repeat" evidence="1">
    <location>
        <begin position="121"/>
        <end position="358"/>
    </location>
</feature>
<dbReference type="PANTHER" id="PTHR34512:SF30">
    <property type="entry name" value="OUTER MEMBRANE PROTEIN ASSEMBLY FACTOR BAMB"/>
    <property type="match status" value="1"/>
</dbReference>
<organism evidence="2 3">
    <name type="scientific">Roseivivax halodurans JCM 10272</name>
    <dbReference type="NCBI Taxonomy" id="1449350"/>
    <lineage>
        <taxon>Bacteria</taxon>
        <taxon>Pseudomonadati</taxon>
        <taxon>Pseudomonadota</taxon>
        <taxon>Alphaproteobacteria</taxon>
        <taxon>Rhodobacterales</taxon>
        <taxon>Roseobacteraceae</taxon>
        <taxon>Roseivivax</taxon>
    </lineage>
</organism>
<dbReference type="RefSeq" id="WP_244430284.1">
    <property type="nucleotide sequence ID" value="NZ_JALZ01000001.1"/>
</dbReference>
<evidence type="ECO:0000313" key="3">
    <source>
        <dbReference type="Proteomes" id="UP000022447"/>
    </source>
</evidence>
<keyword evidence="3" id="KW-1185">Reference proteome</keyword>
<dbReference type="InterPro" id="IPR018391">
    <property type="entry name" value="PQQ_b-propeller_rpt"/>
</dbReference>
<dbReference type="SUPFAM" id="SSF50998">
    <property type="entry name" value="Quinoprotein alcohol dehydrogenase-like"/>
    <property type="match status" value="1"/>
</dbReference>
<dbReference type="eggNOG" id="COG1520">
    <property type="taxonomic scope" value="Bacteria"/>
</dbReference>
<gene>
    <name evidence="2" type="ORF">OCH239_01360</name>
</gene>
<dbReference type="SMART" id="SM00564">
    <property type="entry name" value="PQQ"/>
    <property type="match status" value="6"/>
</dbReference>
<sequence length="442" mass="46069">MRKLMTLAALTGATLLGACGEREVILPGERLGVREVLQGSPVDAGTPANRALSAALPGPVVNGAWPQSPVSPHVRTDHAALSLPLALAWATDIGQGDVKRQRLNVNPVTDGARVYTMSSDFVLSAVSARTGQVIWSRTLTPSRDQSYQAQGGGLALGGGALFVASGFGGLYAIDPETGGENWRQNLDAGATGAPSYRDGMVYVTSGDSIGWALRATDGRVRWTTENAENIGGVAGAPAPALGSERVVFGFGDATLRTAFREGGYALWSENLAGGRRGRVLSKIDDLTGDPVIAGDTVYAGNHSGRFAAFSLATGERRWEAQDGALERPAVVGNSVYFVSDINQLVRLDRETGARVWAQELPGWRPSARPSRRRDSSVANHGPVVAGGLLWVASSDGALRGFAPEDGRLAAQVAVPGGATTQPIVAGGTLYLVSADGTLIAYR</sequence>
<dbReference type="InterPro" id="IPR002372">
    <property type="entry name" value="PQQ_rpt_dom"/>
</dbReference>
<name>X7EKS0_9RHOB</name>
<comment type="caution">
    <text evidence="2">The sequence shown here is derived from an EMBL/GenBank/DDBJ whole genome shotgun (WGS) entry which is preliminary data.</text>
</comment>